<dbReference type="OrthoDB" id="426210at2759"/>
<comment type="caution">
    <text evidence="1">The sequence shown here is derived from an EMBL/GenBank/DDBJ whole genome shotgun (WGS) entry which is preliminary data.</text>
</comment>
<protein>
    <submittedName>
        <fullName evidence="1">Reverse transcriptase domain-containing protein</fullName>
    </submittedName>
</protein>
<evidence type="ECO:0000313" key="2">
    <source>
        <dbReference type="Proteomes" id="UP000478052"/>
    </source>
</evidence>
<accession>A0A6G0Y932</accession>
<keyword evidence="1" id="KW-0695">RNA-directed DNA polymerase</keyword>
<dbReference type="GO" id="GO:0003964">
    <property type="term" value="F:RNA-directed DNA polymerase activity"/>
    <property type="evidence" value="ECO:0007669"/>
    <property type="project" value="UniProtKB-KW"/>
</dbReference>
<organism evidence="1 2">
    <name type="scientific">Aphis craccivora</name>
    <name type="common">Cowpea aphid</name>
    <dbReference type="NCBI Taxonomy" id="307492"/>
    <lineage>
        <taxon>Eukaryota</taxon>
        <taxon>Metazoa</taxon>
        <taxon>Ecdysozoa</taxon>
        <taxon>Arthropoda</taxon>
        <taxon>Hexapoda</taxon>
        <taxon>Insecta</taxon>
        <taxon>Pterygota</taxon>
        <taxon>Neoptera</taxon>
        <taxon>Paraneoptera</taxon>
        <taxon>Hemiptera</taxon>
        <taxon>Sternorrhyncha</taxon>
        <taxon>Aphidomorpha</taxon>
        <taxon>Aphidoidea</taxon>
        <taxon>Aphididae</taxon>
        <taxon>Aphidini</taxon>
        <taxon>Aphis</taxon>
        <taxon>Aphis</taxon>
    </lineage>
</organism>
<gene>
    <name evidence="1" type="ORF">FWK35_00010463</name>
</gene>
<proteinExistence type="predicted"/>
<keyword evidence="1" id="KW-0548">Nucleotidyltransferase</keyword>
<dbReference type="Proteomes" id="UP000478052">
    <property type="component" value="Unassembled WGS sequence"/>
</dbReference>
<keyword evidence="2" id="KW-1185">Reference proteome</keyword>
<name>A0A6G0Y932_APHCR</name>
<dbReference type="AlphaFoldDB" id="A0A6G0Y932"/>
<keyword evidence="1" id="KW-0808">Transferase</keyword>
<evidence type="ECO:0000313" key="1">
    <source>
        <dbReference type="EMBL" id="KAF0751279.1"/>
    </source>
</evidence>
<sequence>MTMRQPLLSINHGTRQALDQGFQVGAIYTDFQKAFDKVNHNLLYFKLKNHDIDGNFLKWLFSYLSDHTQVV</sequence>
<reference evidence="1 2" key="1">
    <citation type="submission" date="2019-08" db="EMBL/GenBank/DDBJ databases">
        <title>Whole genome of Aphis craccivora.</title>
        <authorList>
            <person name="Voronova N.V."/>
            <person name="Shulinski R.S."/>
            <person name="Bandarenka Y.V."/>
            <person name="Zhorov D.G."/>
            <person name="Warner D."/>
        </authorList>
    </citation>
    <scope>NUCLEOTIDE SEQUENCE [LARGE SCALE GENOMIC DNA]</scope>
    <source>
        <strain evidence="1">180601</strain>
        <tissue evidence="1">Whole Body</tissue>
    </source>
</reference>
<dbReference type="EMBL" id="VUJU01005426">
    <property type="protein sequence ID" value="KAF0751279.1"/>
    <property type="molecule type" value="Genomic_DNA"/>
</dbReference>